<sequence>MALEIMLILLTAAFTFLSLLWFGQTLAKDFIHISGSGEGFAVTKEAIVELLDITLLTLIIIDVLQIVVARYTSSYDYLRIAVEVGMLSLLRELISVEIKKPDPIKVLSFAIAILMLFFVWLGLNRARVVDALKESLLK</sequence>
<proteinExistence type="predicted"/>
<evidence type="ECO:0000256" key="5">
    <source>
        <dbReference type="ARBA" id="ARBA00023136"/>
    </source>
</evidence>
<dbReference type="InterPro" id="IPR020948">
    <property type="entry name" value="P_starv_induced_PsiE-like"/>
</dbReference>
<dbReference type="Proteomes" id="UP000000262">
    <property type="component" value="Chromosome"/>
</dbReference>
<evidence type="ECO:0000256" key="4">
    <source>
        <dbReference type="ARBA" id="ARBA00022989"/>
    </source>
</evidence>
<dbReference type="eggNOG" id="arCOG06067">
    <property type="taxonomic scope" value="Archaea"/>
</dbReference>
<evidence type="ECO:0008006" key="9">
    <source>
        <dbReference type="Google" id="ProtNLM"/>
    </source>
</evidence>
<dbReference type="EMBL" id="CP000816">
    <property type="protein sequence ID" value="ABU82165.1"/>
    <property type="molecule type" value="Genomic_DNA"/>
</dbReference>
<evidence type="ECO:0000256" key="2">
    <source>
        <dbReference type="ARBA" id="ARBA00022475"/>
    </source>
</evidence>
<comment type="subcellular location">
    <subcellularLocation>
        <location evidence="1">Cell membrane</location>
        <topology evidence="1">Multi-pass membrane protein</topology>
    </subcellularLocation>
</comment>
<feature type="transmembrane region" description="Helical" evidence="6">
    <location>
        <begin position="106"/>
        <end position="123"/>
    </location>
</feature>
<dbReference type="KEGG" id="iho:Igni_0985"/>
<keyword evidence="8" id="KW-1185">Reference proteome</keyword>
<feature type="transmembrane region" description="Helical" evidence="6">
    <location>
        <begin position="51"/>
        <end position="69"/>
    </location>
</feature>
<keyword evidence="5 6" id="KW-0472">Membrane</keyword>
<keyword evidence="2" id="KW-1003">Cell membrane</keyword>
<evidence type="ECO:0000313" key="7">
    <source>
        <dbReference type="EMBL" id="ABU82165.1"/>
    </source>
</evidence>
<gene>
    <name evidence="7" type="ordered locus">Igni_0985</name>
</gene>
<evidence type="ECO:0000256" key="3">
    <source>
        <dbReference type="ARBA" id="ARBA00022692"/>
    </source>
</evidence>
<organism evidence="7 8">
    <name type="scientific">Ignicoccus hospitalis (strain KIN4/I / DSM 18386 / JCM 14125)</name>
    <dbReference type="NCBI Taxonomy" id="453591"/>
    <lineage>
        <taxon>Archaea</taxon>
        <taxon>Thermoproteota</taxon>
        <taxon>Thermoprotei</taxon>
        <taxon>Desulfurococcales</taxon>
        <taxon>Desulfurococcaceae</taxon>
        <taxon>Ignicoccus</taxon>
    </lineage>
</organism>
<reference evidence="7 8" key="1">
    <citation type="journal article" date="2008" name="Genome Biol.">
        <title>A genomic analysis of the archaeal system Ignicoccus hospitalis-Nanoarchaeum equitans.</title>
        <authorList>
            <person name="Podar M."/>
            <person name="Anderson I."/>
            <person name="Makarova K.S."/>
            <person name="Elkins J.G."/>
            <person name="Ivanova N."/>
            <person name="Wall M.A."/>
            <person name="Lykidis A."/>
            <person name="Mavromatis K."/>
            <person name="Sun H."/>
            <person name="Hudson M.E."/>
            <person name="Chen W."/>
            <person name="Deciu C."/>
            <person name="Hutchison D."/>
            <person name="Eads J.R."/>
            <person name="Anderson A."/>
            <person name="Fernandes F."/>
            <person name="Szeto E."/>
            <person name="Lapidus A."/>
            <person name="Kyrpides N.C."/>
            <person name="Saier M.H.Jr."/>
            <person name="Richardson P.M."/>
            <person name="Rachel R."/>
            <person name="Huber H."/>
            <person name="Eisen J.A."/>
            <person name="Koonin E.V."/>
            <person name="Keller M."/>
            <person name="Stetter K.O."/>
        </authorList>
    </citation>
    <scope>NUCLEOTIDE SEQUENCE [LARGE SCALE GENOMIC DNA]</scope>
    <source>
        <strain evidence="8">KIN4/I / DSM 18386 / JCM 14125</strain>
    </source>
</reference>
<dbReference type="Pfam" id="PF06146">
    <property type="entry name" value="PsiE"/>
    <property type="match status" value="1"/>
</dbReference>
<dbReference type="AlphaFoldDB" id="A8AB63"/>
<name>A8AB63_IGNH4</name>
<dbReference type="GO" id="GO:0005886">
    <property type="term" value="C:plasma membrane"/>
    <property type="evidence" value="ECO:0007669"/>
    <property type="project" value="UniProtKB-SubCell"/>
</dbReference>
<dbReference type="HOGENOM" id="CLU_1850615_0_0_2"/>
<protein>
    <recommendedName>
        <fullName evidence="9">Phosphate-starvation-inducible E-like protein</fullName>
    </recommendedName>
</protein>
<evidence type="ECO:0000256" key="1">
    <source>
        <dbReference type="ARBA" id="ARBA00004651"/>
    </source>
</evidence>
<keyword evidence="3 6" id="KW-0812">Transmembrane</keyword>
<evidence type="ECO:0000256" key="6">
    <source>
        <dbReference type="SAM" id="Phobius"/>
    </source>
</evidence>
<evidence type="ECO:0000313" key="8">
    <source>
        <dbReference type="Proteomes" id="UP000000262"/>
    </source>
</evidence>
<keyword evidence="4 6" id="KW-1133">Transmembrane helix</keyword>
<accession>A8AB63</accession>